<dbReference type="EMBL" id="KB644414">
    <property type="protein sequence ID" value="EPS32169.1"/>
    <property type="molecule type" value="Genomic_DNA"/>
</dbReference>
<feature type="transmembrane region" description="Helical" evidence="8">
    <location>
        <begin position="6"/>
        <end position="24"/>
    </location>
</feature>
<keyword evidence="11" id="KW-1185">Reference proteome</keyword>
<dbReference type="PANTHER" id="PTHR10846">
    <property type="entry name" value="SODIUM/POTASSIUM/CALCIUM EXCHANGER"/>
    <property type="match status" value="1"/>
</dbReference>
<dbReference type="Gene3D" id="1.20.1420.30">
    <property type="entry name" value="NCX, central ion-binding region"/>
    <property type="match status" value="2"/>
</dbReference>
<dbReference type="PANTHER" id="PTHR10846:SF8">
    <property type="entry name" value="INNER MEMBRANE PROTEIN YRBG"/>
    <property type="match status" value="1"/>
</dbReference>
<dbReference type="Pfam" id="PF01699">
    <property type="entry name" value="Na_Ca_ex"/>
    <property type="match status" value="2"/>
</dbReference>
<name>S7ZP58_PENO1</name>
<feature type="transmembrane region" description="Helical" evidence="8">
    <location>
        <begin position="71"/>
        <end position="93"/>
    </location>
</feature>
<evidence type="ECO:0000256" key="5">
    <source>
        <dbReference type="ARBA" id="ARBA00022989"/>
    </source>
</evidence>
<accession>S7ZP58</accession>
<dbReference type="InterPro" id="IPR004481">
    <property type="entry name" value="K/Na/Ca-exchanger"/>
</dbReference>
<feature type="transmembrane region" description="Helical" evidence="8">
    <location>
        <begin position="225"/>
        <end position="247"/>
    </location>
</feature>
<comment type="subcellular location">
    <subcellularLocation>
        <location evidence="1">Membrane</location>
        <topology evidence="1">Multi-pass membrane protein</topology>
    </subcellularLocation>
</comment>
<comment type="similarity">
    <text evidence="2">Belongs to the Ca(2+):cation antiporter (CaCA) (TC 2.A.19) family. SLC24A subfamily.</text>
</comment>
<feature type="transmembrane region" description="Helical" evidence="8">
    <location>
        <begin position="351"/>
        <end position="369"/>
    </location>
</feature>
<keyword evidence="3" id="KW-0813">Transport</keyword>
<reference evidence="10 11" key="1">
    <citation type="journal article" date="2013" name="PLoS ONE">
        <title>Genomic and secretomic analyses reveal unique features of the lignocellulolytic enzyme system of Penicillium decumbens.</title>
        <authorList>
            <person name="Liu G."/>
            <person name="Zhang L."/>
            <person name="Wei X."/>
            <person name="Zou G."/>
            <person name="Qin Y."/>
            <person name="Ma L."/>
            <person name="Li J."/>
            <person name="Zheng H."/>
            <person name="Wang S."/>
            <person name="Wang C."/>
            <person name="Xun L."/>
            <person name="Zhao G.-P."/>
            <person name="Zhou Z."/>
            <person name="Qu Y."/>
        </authorList>
    </citation>
    <scope>NUCLEOTIDE SEQUENCE [LARGE SCALE GENOMIC DNA]</scope>
    <source>
        <strain evidence="11">114-2 / CGMCC 5302</strain>
    </source>
</reference>
<feature type="region of interest" description="Disordered" evidence="7">
    <location>
        <begin position="162"/>
        <end position="204"/>
    </location>
</feature>
<dbReference type="GO" id="GO:0005886">
    <property type="term" value="C:plasma membrane"/>
    <property type="evidence" value="ECO:0007669"/>
    <property type="project" value="TreeGrafter"/>
</dbReference>
<dbReference type="InterPro" id="IPR044880">
    <property type="entry name" value="NCX_ion-bd_dom_sf"/>
</dbReference>
<evidence type="ECO:0000256" key="6">
    <source>
        <dbReference type="ARBA" id="ARBA00023136"/>
    </source>
</evidence>
<evidence type="ECO:0000313" key="10">
    <source>
        <dbReference type="EMBL" id="EPS32169.1"/>
    </source>
</evidence>
<dbReference type="InterPro" id="IPR004837">
    <property type="entry name" value="NaCa_Exmemb"/>
</dbReference>
<evidence type="ECO:0000256" key="2">
    <source>
        <dbReference type="ARBA" id="ARBA00005364"/>
    </source>
</evidence>
<sequence length="372" mass="39194">MDWDLICFNAAVLIAGIFVLDFGADKFLNHTVIVGQRLRISPTLIALLTAGAEYEELAVVIAAILQGQSPLALGNVVGSAISNILGAFSLGLLCHPGHLAFDQSAKIYSSVLFFITTIFVVLAYLNLLNAVTGGLFLGGFVLYIMSVGYAIYSGIAEAPQLSDSDSEGDSDSDSDIDNVDEAPTVPSSHEIDQESSAMTSENSPLLADRVSRSKTRSMIKPRRSIVFHIFQLFLGLIALSLSGYIIAHSAGALTESLHLSETVFGLTVIAFATTLPEKFISVLSGARGQGGIVVATTAGSNIFLLTICVGVIAIAGKPITHADDFVVSELATAWVSSACLLAIVFLESSRVAGVLLLAGYVAFVVLEFTTRI</sequence>
<evidence type="ECO:0000259" key="9">
    <source>
        <dbReference type="Pfam" id="PF01699"/>
    </source>
</evidence>
<feature type="transmembrane region" description="Helical" evidence="8">
    <location>
        <begin position="326"/>
        <end position="345"/>
    </location>
</feature>
<evidence type="ECO:0000256" key="1">
    <source>
        <dbReference type="ARBA" id="ARBA00004141"/>
    </source>
</evidence>
<feature type="domain" description="Sodium/calcium exchanger membrane region" evidence="9">
    <location>
        <begin position="10"/>
        <end position="145"/>
    </location>
</feature>
<dbReference type="STRING" id="933388.S7ZP58"/>
<dbReference type="HOGENOM" id="CLU_007948_1_0_1"/>
<dbReference type="eggNOG" id="ENOG502S0NS">
    <property type="taxonomic scope" value="Eukaryota"/>
</dbReference>
<feature type="domain" description="Sodium/calcium exchanger membrane region" evidence="9">
    <location>
        <begin position="229"/>
        <end position="366"/>
    </location>
</feature>
<dbReference type="AlphaFoldDB" id="S7ZP58"/>
<keyword evidence="6 8" id="KW-0472">Membrane</keyword>
<keyword evidence="4 8" id="KW-0812">Transmembrane</keyword>
<protein>
    <recommendedName>
        <fullName evidence="9">Sodium/calcium exchanger membrane region domain-containing protein</fullName>
    </recommendedName>
</protein>
<feature type="transmembrane region" description="Helical" evidence="8">
    <location>
        <begin position="292"/>
        <end position="314"/>
    </location>
</feature>
<dbReference type="GO" id="GO:0006874">
    <property type="term" value="P:intracellular calcium ion homeostasis"/>
    <property type="evidence" value="ECO:0007669"/>
    <property type="project" value="TreeGrafter"/>
</dbReference>
<dbReference type="PhylomeDB" id="S7ZP58"/>
<feature type="compositionally biased region" description="Acidic residues" evidence="7">
    <location>
        <begin position="164"/>
        <end position="180"/>
    </location>
</feature>
<evidence type="ECO:0000256" key="7">
    <source>
        <dbReference type="SAM" id="MobiDB-lite"/>
    </source>
</evidence>
<gene>
    <name evidence="10" type="ORF">PDE_07129</name>
</gene>
<keyword evidence="3" id="KW-0050">Antiport</keyword>
<keyword evidence="5 8" id="KW-1133">Transmembrane helix</keyword>
<evidence type="ECO:0000256" key="8">
    <source>
        <dbReference type="SAM" id="Phobius"/>
    </source>
</evidence>
<dbReference type="GO" id="GO:0008273">
    <property type="term" value="F:calcium, potassium:sodium antiporter activity"/>
    <property type="evidence" value="ECO:0007669"/>
    <property type="project" value="TreeGrafter"/>
</dbReference>
<evidence type="ECO:0000313" key="11">
    <source>
        <dbReference type="Proteomes" id="UP000019376"/>
    </source>
</evidence>
<organism evidence="10 11">
    <name type="scientific">Penicillium oxalicum (strain 114-2 / CGMCC 5302)</name>
    <name type="common">Penicillium decumbens</name>
    <dbReference type="NCBI Taxonomy" id="933388"/>
    <lineage>
        <taxon>Eukaryota</taxon>
        <taxon>Fungi</taxon>
        <taxon>Dikarya</taxon>
        <taxon>Ascomycota</taxon>
        <taxon>Pezizomycotina</taxon>
        <taxon>Eurotiomycetes</taxon>
        <taxon>Eurotiomycetidae</taxon>
        <taxon>Eurotiales</taxon>
        <taxon>Aspergillaceae</taxon>
        <taxon>Penicillium</taxon>
    </lineage>
</organism>
<evidence type="ECO:0000256" key="3">
    <source>
        <dbReference type="ARBA" id="ARBA00022449"/>
    </source>
</evidence>
<dbReference type="OrthoDB" id="2127281at2759"/>
<dbReference type="Proteomes" id="UP000019376">
    <property type="component" value="Unassembled WGS sequence"/>
</dbReference>
<feature type="transmembrane region" description="Helical" evidence="8">
    <location>
        <begin position="131"/>
        <end position="152"/>
    </location>
</feature>
<evidence type="ECO:0000256" key="4">
    <source>
        <dbReference type="ARBA" id="ARBA00022692"/>
    </source>
</evidence>
<dbReference type="GO" id="GO:0005262">
    <property type="term" value="F:calcium channel activity"/>
    <property type="evidence" value="ECO:0007669"/>
    <property type="project" value="TreeGrafter"/>
</dbReference>
<feature type="transmembrane region" description="Helical" evidence="8">
    <location>
        <begin position="105"/>
        <end position="125"/>
    </location>
</feature>
<proteinExistence type="inferred from homology"/>
<feature type="compositionally biased region" description="Polar residues" evidence="7">
    <location>
        <begin position="194"/>
        <end position="203"/>
    </location>
</feature>